<dbReference type="PROSITE" id="PS51677">
    <property type="entry name" value="NODB"/>
    <property type="match status" value="1"/>
</dbReference>
<dbReference type="CDD" id="cd10960">
    <property type="entry name" value="CE4_NodB_like_1"/>
    <property type="match status" value="1"/>
</dbReference>
<dbReference type="PANTHER" id="PTHR10587">
    <property type="entry name" value="GLYCOSYL TRANSFERASE-RELATED"/>
    <property type="match status" value="1"/>
</dbReference>
<protein>
    <submittedName>
        <fullName evidence="4">Polysaccharide deacetylase</fullName>
    </submittedName>
</protein>
<dbReference type="EMBL" id="UGOD01000001">
    <property type="protein sequence ID" value="STX50785.1"/>
    <property type="molecule type" value="Genomic_DNA"/>
</dbReference>
<sequence length="319" mass="36914">MCKIKLTFTFWLSLFLHSICLGQTKEIAITIDDLPFVGSTHSKPANLQREHDRFLQILEALINHKVPATGFIIAGSIEKDQWQLLELFREKGFILGNHTYSHKSLNNLPAEKYISDVDKADKIIEPLFNGPRYFRYPYLAESTGDKRQKVHDYLAEHHYIIAPITIDSKDYQFNAKLFAIPYRLRPQNLPRIKKQYLDYIWNQTLRAEARAERQHQENAKQILLIHANLLNSHFLGDILDMYEKNGYKFISLEEALKAPAPIINTPIQQNSPTKDAPIIDTPDEENDRAIISLLDSNFLKTVLVSNKERNLENHLIIGK</sequence>
<evidence type="ECO:0000313" key="4">
    <source>
        <dbReference type="EMBL" id="STX50785.1"/>
    </source>
</evidence>
<evidence type="ECO:0000259" key="3">
    <source>
        <dbReference type="PROSITE" id="PS51677"/>
    </source>
</evidence>
<reference evidence="4 5" key="1">
    <citation type="submission" date="2018-06" db="EMBL/GenBank/DDBJ databases">
        <authorList>
            <consortium name="Pathogen Informatics"/>
            <person name="Doyle S."/>
        </authorList>
    </citation>
    <scope>NUCLEOTIDE SEQUENCE [LARGE SCALE GENOMIC DNA]</scope>
    <source>
        <strain evidence="4 5">NCTC13316</strain>
    </source>
</reference>
<dbReference type="Proteomes" id="UP000254794">
    <property type="component" value="Unassembled WGS sequence"/>
</dbReference>
<feature type="domain" description="NodB homology" evidence="3">
    <location>
        <begin position="25"/>
        <end position="250"/>
    </location>
</feature>
<accession>A0A378JHW9</accession>
<dbReference type="AlphaFoldDB" id="A0A378JHW9"/>
<dbReference type="OrthoDB" id="115239at2"/>
<dbReference type="GO" id="GO:0046872">
    <property type="term" value="F:metal ion binding"/>
    <property type="evidence" value="ECO:0007669"/>
    <property type="project" value="UniProtKB-KW"/>
</dbReference>
<keyword evidence="1" id="KW-0479">Metal-binding</keyword>
<dbReference type="InterPro" id="IPR002509">
    <property type="entry name" value="NODB_dom"/>
</dbReference>
<keyword evidence="5" id="KW-1185">Reference proteome</keyword>
<dbReference type="InterPro" id="IPR050248">
    <property type="entry name" value="Polysacc_deacetylase_ArnD"/>
</dbReference>
<gene>
    <name evidence="4" type="ORF">NCTC13316_00873</name>
</gene>
<evidence type="ECO:0000313" key="5">
    <source>
        <dbReference type="Proteomes" id="UP000254794"/>
    </source>
</evidence>
<dbReference type="InterPro" id="IPR011330">
    <property type="entry name" value="Glyco_hydro/deAcase_b/a-brl"/>
</dbReference>
<dbReference type="Gene3D" id="3.20.20.370">
    <property type="entry name" value="Glycoside hydrolase/deacetylase"/>
    <property type="match status" value="1"/>
</dbReference>
<evidence type="ECO:0000256" key="2">
    <source>
        <dbReference type="ARBA" id="ARBA00022801"/>
    </source>
</evidence>
<dbReference type="GO" id="GO:0005975">
    <property type="term" value="P:carbohydrate metabolic process"/>
    <property type="evidence" value="ECO:0007669"/>
    <property type="project" value="InterPro"/>
</dbReference>
<organism evidence="4 5">
    <name type="scientific">Legionella busanensis</name>
    <dbReference type="NCBI Taxonomy" id="190655"/>
    <lineage>
        <taxon>Bacteria</taxon>
        <taxon>Pseudomonadati</taxon>
        <taxon>Pseudomonadota</taxon>
        <taxon>Gammaproteobacteria</taxon>
        <taxon>Legionellales</taxon>
        <taxon>Legionellaceae</taxon>
        <taxon>Legionella</taxon>
    </lineage>
</organism>
<evidence type="ECO:0000256" key="1">
    <source>
        <dbReference type="ARBA" id="ARBA00022723"/>
    </source>
</evidence>
<dbReference type="RefSeq" id="WP_115330471.1">
    <property type="nucleotide sequence ID" value="NZ_CAAAHP010000007.1"/>
</dbReference>
<dbReference type="GO" id="GO:0016810">
    <property type="term" value="F:hydrolase activity, acting on carbon-nitrogen (but not peptide) bonds"/>
    <property type="evidence" value="ECO:0007669"/>
    <property type="project" value="InterPro"/>
</dbReference>
<dbReference type="Pfam" id="PF01522">
    <property type="entry name" value="Polysacc_deac_1"/>
    <property type="match status" value="1"/>
</dbReference>
<dbReference type="GO" id="GO:0016020">
    <property type="term" value="C:membrane"/>
    <property type="evidence" value="ECO:0007669"/>
    <property type="project" value="TreeGrafter"/>
</dbReference>
<dbReference type="PANTHER" id="PTHR10587:SF133">
    <property type="entry name" value="CHITIN DEACETYLASE 1-RELATED"/>
    <property type="match status" value="1"/>
</dbReference>
<proteinExistence type="predicted"/>
<name>A0A378JHW9_9GAMM</name>
<dbReference type="SUPFAM" id="SSF88713">
    <property type="entry name" value="Glycoside hydrolase/deacetylase"/>
    <property type="match status" value="1"/>
</dbReference>
<keyword evidence="2" id="KW-0378">Hydrolase</keyword>